<comment type="function">
    <text evidence="4">Catalyzes the NADPH-dependent reduction of ketopantoate into pantoic acid.</text>
</comment>
<dbReference type="UniPathway" id="UPA00028">
    <property type="reaction ID" value="UER00004"/>
</dbReference>
<evidence type="ECO:0000259" key="5">
    <source>
        <dbReference type="Pfam" id="PF02558"/>
    </source>
</evidence>
<protein>
    <recommendedName>
        <fullName evidence="4">2-dehydropantoate 2-reductase</fullName>
        <ecNumber evidence="4">1.1.1.169</ecNumber>
    </recommendedName>
    <alternativeName>
        <fullName evidence="4">Ketopantoate reductase</fullName>
    </alternativeName>
</protein>
<evidence type="ECO:0000256" key="1">
    <source>
        <dbReference type="ARBA" id="ARBA00007870"/>
    </source>
</evidence>
<feature type="domain" description="Ketopantoate reductase N-terminal" evidence="5">
    <location>
        <begin position="3"/>
        <end position="151"/>
    </location>
</feature>
<dbReference type="Proteomes" id="UP000430692">
    <property type="component" value="Unassembled WGS sequence"/>
</dbReference>
<dbReference type="RefSeq" id="WP_160800320.1">
    <property type="nucleotide sequence ID" value="NZ_WUUL01000002.1"/>
</dbReference>
<comment type="caution">
    <text evidence="7">The sequence shown here is derived from an EMBL/GenBank/DDBJ whole genome shotgun (WGS) entry which is preliminary data.</text>
</comment>
<feature type="domain" description="Ketopantoate reductase C-terminal" evidence="6">
    <location>
        <begin position="177"/>
        <end position="299"/>
    </location>
</feature>
<dbReference type="InterPro" id="IPR003710">
    <property type="entry name" value="ApbA"/>
</dbReference>
<dbReference type="InterPro" id="IPR013752">
    <property type="entry name" value="KPA_reductase"/>
</dbReference>
<dbReference type="SUPFAM" id="SSF48179">
    <property type="entry name" value="6-phosphogluconate dehydrogenase C-terminal domain-like"/>
    <property type="match status" value="1"/>
</dbReference>
<dbReference type="AlphaFoldDB" id="A0A6I4VRS1"/>
<proteinExistence type="inferred from homology"/>
<evidence type="ECO:0000313" key="8">
    <source>
        <dbReference type="Proteomes" id="UP000430692"/>
    </source>
</evidence>
<keyword evidence="3 4" id="KW-0560">Oxidoreductase</keyword>
<dbReference type="EC" id="1.1.1.169" evidence="4"/>
<dbReference type="InterPro" id="IPR051402">
    <property type="entry name" value="KPR-Related"/>
</dbReference>
<keyword evidence="2 4" id="KW-0521">NADP</keyword>
<comment type="similarity">
    <text evidence="1 4">Belongs to the ketopantoate reductase family.</text>
</comment>
<dbReference type="FunFam" id="3.40.50.720:FF:000307">
    <property type="entry name" value="2-dehydropantoate 2-reductase"/>
    <property type="match status" value="1"/>
</dbReference>
<dbReference type="FunFam" id="1.10.1040.10:FF:000017">
    <property type="entry name" value="2-dehydropantoate 2-reductase"/>
    <property type="match status" value="1"/>
</dbReference>
<keyword evidence="8" id="KW-1185">Reference proteome</keyword>
<dbReference type="GO" id="GO:0015940">
    <property type="term" value="P:pantothenate biosynthetic process"/>
    <property type="evidence" value="ECO:0007669"/>
    <property type="project" value="UniProtKB-UniPathway"/>
</dbReference>
<dbReference type="Pfam" id="PF02558">
    <property type="entry name" value="ApbA"/>
    <property type="match status" value="1"/>
</dbReference>
<evidence type="ECO:0000256" key="4">
    <source>
        <dbReference type="RuleBase" id="RU362068"/>
    </source>
</evidence>
<dbReference type="InterPro" id="IPR036291">
    <property type="entry name" value="NAD(P)-bd_dom_sf"/>
</dbReference>
<evidence type="ECO:0000259" key="6">
    <source>
        <dbReference type="Pfam" id="PF08546"/>
    </source>
</evidence>
<evidence type="ECO:0000256" key="2">
    <source>
        <dbReference type="ARBA" id="ARBA00022857"/>
    </source>
</evidence>
<name>A0A6I4VRS1_9BACL</name>
<dbReference type="Gene3D" id="3.40.50.720">
    <property type="entry name" value="NAD(P)-binding Rossmann-like Domain"/>
    <property type="match status" value="1"/>
</dbReference>
<dbReference type="InterPro" id="IPR013332">
    <property type="entry name" value="KPR_N"/>
</dbReference>
<sequence length="305" mass="34079">MRVLVVGAGAVGGYFGGRLAQKGADVTFLVRERRQKQLQSNGLIIHSVKGDTQLPVKTIVAGDTSGPYDLVILTTKAYHLNEVLPTITPYIGENSTVLPLLNGIAHFDMLKEYYGEERILGGLCFIESTLNPKGEIEHYSTHHRVIYGEFNGLKSERIEQIENLFSDANLDAVASENIKNDIWKKYIFISAMAGMTCLMRSSIGPILQSPSGPELYERLLHEICSIGKYQEKTMDEDVWEQTMDRVNSLSHGMKSSMLRDMEKGLPIETEHFHGTLLRLAPKDLDTPLLQTIYSTLSIYQAAQKS</sequence>
<dbReference type="SUPFAM" id="SSF51735">
    <property type="entry name" value="NAD(P)-binding Rossmann-fold domains"/>
    <property type="match status" value="1"/>
</dbReference>
<dbReference type="InterPro" id="IPR008927">
    <property type="entry name" value="6-PGluconate_DH-like_C_sf"/>
</dbReference>
<comment type="pathway">
    <text evidence="4">Cofactor biosynthesis; (R)-pantothenate biosynthesis; (R)-pantoate from 3-methyl-2-oxobutanoate: step 2/2.</text>
</comment>
<dbReference type="Pfam" id="PF08546">
    <property type="entry name" value="ApbA_C"/>
    <property type="match status" value="1"/>
</dbReference>
<gene>
    <name evidence="7" type="ORF">GSM42_04400</name>
</gene>
<evidence type="ECO:0000256" key="3">
    <source>
        <dbReference type="ARBA" id="ARBA00023002"/>
    </source>
</evidence>
<dbReference type="Gene3D" id="1.10.1040.10">
    <property type="entry name" value="N-(1-d-carboxylethyl)-l-norvaline Dehydrogenase, domain 2"/>
    <property type="match status" value="1"/>
</dbReference>
<dbReference type="InterPro" id="IPR013328">
    <property type="entry name" value="6PGD_dom2"/>
</dbReference>
<organism evidence="7 8">
    <name type="scientific">Shimazuella alba</name>
    <dbReference type="NCBI Taxonomy" id="2690964"/>
    <lineage>
        <taxon>Bacteria</taxon>
        <taxon>Bacillati</taxon>
        <taxon>Bacillota</taxon>
        <taxon>Bacilli</taxon>
        <taxon>Bacillales</taxon>
        <taxon>Thermoactinomycetaceae</taxon>
        <taxon>Shimazuella</taxon>
    </lineage>
</organism>
<dbReference type="PANTHER" id="PTHR21708">
    <property type="entry name" value="PROBABLE 2-DEHYDROPANTOATE 2-REDUCTASE"/>
    <property type="match status" value="1"/>
</dbReference>
<dbReference type="EMBL" id="WUUL01000002">
    <property type="protein sequence ID" value="MXQ52985.1"/>
    <property type="molecule type" value="Genomic_DNA"/>
</dbReference>
<reference evidence="7 8" key="1">
    <citation type="submission" date="2019-12" db="EMBL/GenBank/DDBJ databases">
        <title>Whole-genome analyses of novel actinobacteria.</title>
        <authorList>
            <person name="Sahin N."/>
            <person name="Saygin H."/>
        </authorList>
    </citation>
    <scope>NUCLEOTIDE SEQUENCE [LARGE SCALE GENOMIC DNA]</scope>
    <source>
        <strain evidence="7 8">KC615</strain>
    </source>
</reference>
<accession>A0A6I4VRS1</accession>
<dbReference type="GO" id="GO:0008677">
    <property type="term" value="F:2-dehydropantoate 2-reductase activity"/>
    <property type="evidence" value="ECO:0007669"/>
    <property type="project" value="UniProtKB-EC"/>
</dbReference>
<dbReference type="PANTHER" id="PTHR21708:SF26">
    <property type="entry name" value="2-DEHYDROPANTOATE 2-REDUCTASE"/>
    <property type="match status" value="1"/>
</dbReference>
<evidence type="ECO:0000313" key="7">
    <source>
        <dbReference type="EMBL" id="MXQ52985.1"/>
    </source>
</evidence>
<dbReference type="NCBIfam" id="TIGR00745">
    <property type="entry name" value="apbA_panE"/>
    <property type="match status" value="1"/>
</dbReference>
<keyword evidence="4" id="KW-0566">Pantothenate biosynthesis</keyword>
<comment type="catalytic activity">
    <reaction evidence="4">
        <text>(R)-pantoate + NADP(+) = 2-dehydropantoate + NADPH + H(+)</text>
        <dbReference type="Rhea" id="RHEA:16233"/>
        <dbReference type="ChEBI" id="CHEBI:11561"/>
        <dbReference type="ChEBI" id="CHEBI:15378"/>
        <dbReference type="ChEBI" id="CHEBI:15980"/>
        <dbReference type="ChEBI" id="CHEBI:57783"/>
        <dbReference type="ChEBI" id="CHEBI:58349"/>
        <dbReference type="EC" id="1.1.1.169"/>
    </reaction>
</comment>
<dbReference type="GO" id="GO:0005737">
    <property type="term" value="C:cytoplasm"/>
    <property type="evidence" value="ECO:0007669"/>
    <property type="project" value="TreeGrafter"/>
</dbReference>